<dbReference type="FunFam" id="3.40.50.2300:FF:000625">
    <property type="entry name" value="Uncharacterized protein"/>
    <property type="match status" value="1"/>
</dbReference>
<evidence type="ECO:0000256" key="10">
    <source>
        <dbReference type="ARBA" id="ARBA00023224"/>
    </source>
</evidence>
<sequence length="897" mass="101890">MNKLTKKYPIPKSTLTLSSDGRICAVSLRRKIREFRETAKNSRNGAGVSTEPSGSDLQCRIHLTKPKYEYKYFQDGDIIIGGVFTVNYRLKYLPDGPFRSLPICIDPFTKNYGDIITFLFAIDEINSHSDLLPNITLGYHIYDSCADPRLAIGNVLQILSGPWNVIPNFSCGELGEIAGFVGDLHSATSVAIAQLLTIYGYTQISYGATDPALSNRVQYPYYFSTGLNDRTQHIAISKLLEYFGWTWIIILVGANDRGETESQNLRDQIIKHGACVDLIVTIAEDTNINMRTFQRIQHSTAEVIVLSGTPSSPIYNSLKELQQMIEEKTLVIPLTWGSHVFLASSRLFHGSLIFRDPLSPVQGLENQFKEYLSFIQEDMLFKDMLANRFSCWDHDEKKKIVLEQIYQMSLRNCSKQERFQLINLLDEPNIKVYTSVYTVAHALHNMLSAYRKHRNKPIIINKYRKQVKIYRKITSATQRNCNSTRNIQFKDPWGKETSYNDIGEVYRHYLIVNRYILYNLRLIYSNVGKFALSDLGYTLEINTQTIIWKKPSKKILRSQCSENCVPGYRKVPREGAPPCCYDCVPCSEGEISNKSDMENCLKCQDFEWPDPGKTICIEKPTEFLSYNTDSIPLIFTIISLVLFSITTVILGIFILFRNTPVVKANNRNLSFILLVSIKLSFLSVFLFLGHPTDVTCKLRESAFGITFSIAVSCVLAKTIMVYIAFKATKPGSTWRKWVGAKLAQCIALVCSCIQIFISIIWLSVSPPFVELNVLSEPGKIIIQCNEGSTFAFYLVFFYMGFLASMSFIVAFLARTLPDSFNEAKYITFSMLLFCSVWITMIPAYLSTKGKYMVAVEIFAIIASSCGLLFCIFLPKCYIILFTPELNTKQYLLGNTHT</sequence>
<proteinExistence type="predicted"/>
<keyword evidence="2" id="KW-1003">Cell membrane</keyword>
<evidence type="ECO:0000256" key="5">
    <source>
        <dbReference type="ARBA" id="ARBA00022989"/>
    </source>
</evidence>
<dbReference type="InterPro" id="IPR028082">
    <property type="entry name" value="Peripla_BP_I"/>
</dbReference>
<feature type="transmembrane region" description="Helical" evidence="11">
    <location>
        <begin position="825"/>
        <end position="845"/>
    </location>
</feature>
<keyword evidence="9" id="KW-0325">Glycoprotein</keyword>
<feature type="transmembrane region" description="Helical" evidence="11">
    <location>
        <begin position="790"/>
        <end position="813"/>
    </location>
</feature>
<evidence type="ECO:0000256" key="6">
    <source>
        <dbReference type="ARBA" id="ARBA00023040"/>
    </source>
</evidence>
<dbReference type="PROSITE" id="PS50259">
    <property type="entry name" value="G_PROTEIN_RECEP_F3_4"/>
    <property type="match status" value="1"/>
</dbReference>
<dbReference type="InterPro" id="IPR001828">
    <property type="entry name" value="ANF_lig-bd_rcpt"/>
</dbReference>
<name>A0A974I2V1_XENLA</name>
<dbReference type="Gene3D" id="3.40.50.2300">
    <property type="match status" value="2"/>
</dbReference>
<evidence type="ECO:0000256" key="1">
    <source>
        <dbReference type="ARBA" id="ARBA00004651"/>
    </source>
</evidence>
<dbReference type="EMBL" id="CM004466">
    <property type="protein sequence ID" value="OCT99151.1"/>
    <property type="molecule type" value="Genomic_DNA"/>
</dbReference>
<evidence type="ECO:0000259" key="12">
    <source>
        <dbReference type="PROSITE" id="PS50259"/>
    </source>
</evidence>
<dbReference type="PROSITE" id="PS00981">
    <property type="entry name" value="G_PROTEIN_RECEP_F3_3"/>
    <property type="match status" value="1"/>
</dbReference>
<keyword evidence="8" id="KW-0675">Receptor</keyword>
<dbReference type="CDD" id="cd15283">
    <property type="entry name" value="7tmC_V2R_pheromone"/>
    <property type="match status" value="1"/>
</dbReference>
<keyword evidence="3 11" id="KW-0812">Transmembrane</keyword>
<comment type="subcellular location">
    <subcellularLocation>
        <location evidence="1">Cell membrane</location>
        <topology evidence="1">Multi-pass membrane protein</topology>
    </subcellularLocation>
</comment>
<feature type="transmembrane region" description="Helical" evidence="11">
    <location>
        <begin position="851"/>
        <end position="873"/>
    </location>
</feature>
<accession>A0A974I2V1</accession>
<protein>
    <recommendedName>
        <fullName evidence="12">G-protein coupled receptors family 3 profile domain-containing protein</fullName>
    </recommendedName>
</protein>
<evidence type="ECO:0000256" key="9">
    <source>
        <dbReference type="ARBA" id="ARBA00023180"/>
    </source>
</evidence>
<dbReference type="InterPro" id="IPR011500">
    <property type="entry name" value="GPCR_3_9-Cys_dom"/>
</dbReference>
<dbReference type="AlphaFoldDB" id="A0A974I2V1"/>
<dbReference type="GO" id="GO:0005886">
    <property type="term" value="C:plasma membrane"/>
    <property type="evidence" value="ECO:0007669"/>
    <property type="project" value="UniProtKB-SubCell"/>
</dbReference>
<feature type="domain" description="G-protein coupled receptors family 3 profile" evidence="12">
    <location>
        <begin position="631"/>
        <end position="895"/>
    </location>
</feature>
<dbReference type="InterPro" id="IPR000068">
    <property type="entry name" value="GPCR_3_Ca_sens_rcpt-rel"/>
</dbReference>
<dbReference type="PANTHER" id="PTHR24061:SF564">
    <property type="entry name" value="METABOTROPIC GLUTAMATE RECEPTOR 1"/>
    <property type="match status" value="1"/>
</dbReference>
<keyword evidence="5 11" id="KW-1133">Transmembrane helix</keyword>
<reference evidence="14" key="1">
    <citation type="journal article" date="2016" name="Nature">
        <title>Genome evolution in the allotetraploid frog Xenopus laevis.</title>
        <authorList>
            <person name="Session A.M."/>
            <person name="Uno Y."/>
            <person name="Kwon T."/>
            <person name="Chapman J.A."/>
            <person name="Toyoda A."/>
            <person name="Takahashi S."/>
            <person name="Fukui A."/>
            <person name="Hikosaka A."/>
            <person name="Suzuki A."/>
            <person name="Kondo M."/>
            <person name="van Heeringen S.J."/>
            <person name="Quigley I."/>
            <person name="Heinz S."/>
            <person name="Ogino H."/>
            <person name="Ochi H."/>
            <person name="Hellsten U."/>
            <person name="Lyons J.B."/>
            <person name="Simakov O."/>
            <person name="Putnam N."/>
            <person name="Stites J."/>
            <person name="Kuroki Y."/>
            <person name="Tanaka T."/>
            <person name="Michiue T."/>
            <person name="Watanabe M."/>
            <person name="Bogdanovic O."/>
            <person name="Lister R."/>
            <person name="Georgiou G."/>
            <person name="Paranjpe S.S."/>
            <person name="van Kruijsbergen I."/>
            <person name="Shu S."/>
            <person name="Carlson J."/>
            <person name="Kinoshita T."/>
            <person name="Ohta Y."/>
            <person name="Mawaribuchi S."/>
            <person name="Jenkins J."/>
            <person name="Grimwood J."/>
            <person name="Schmutz J."/>
            <person name="Mitros T."/>
            <person name="Mozaffari S.V."/>
            <person name="Suzuki Y."/>
            <person name="Haramoto Y."/>
            <person name="Yamamoto T.S."/>
            <person name="Takagi C."/>
            <person name="Heald R."/>
            <person name="Miller K."/>
            <person name="Haudenschild C."/>
            <person name="Kitzman J."/>
            <person name="Nakayama T."/>
            <person name="Izutsu Y."/>
            <person name="Robert J."/>
            <person name="Fortriede J."/>
            <person name="Burns K."/>
            <person name="Lotay V."/>
            <person name="Karimi K."/>
            <person name="Yasuoka Y."/>
            <person name="Dichmann D.S."/>
            <person name="Flajnik M.F."/>
            <person name="Houston D.W."/>
            <person name="Shendure J."/>
            <person name="DuPasquier L."/>
            <person name="Vize P.D."/>
            <person name="Zorn A.M."/>
            <person name="Ito M."/>
            <person name="Marcotte E.M."/>
            <person name="Wallingford J.B."/>
            <person name="Ito Y."/>
            <person name="Asashima M."/>
            <person name="Ueno N."/>
            <person name="Matsuda Y."/>
            <person name="Veenstra G.J."/>
            <person name="Fujiyama A."/>
            <person name="Harland R.M."/>
            <person name="Taira M."/>
            <person name="Rokhsar D.S."/>
        </authorList>
    </citation>
    <scope>NUCLEOTIDE SEQUENCE [LARGE SCALE GENOMIC DNA]</scope>
    <source>
        <strain evidence="14">J</strain>
    </source>
</reference>
<dbReference type="GO" id="GO:0004930">
    <property type="term" value="F:G protein-coupled receptor activity"/>
    <property type="evidence" value="ECO:0007669"/>
    <property type="project" value="UniProtKB-KW"/>
</dbReference>
<dbReference type="PANTHER" id="PTHR24061">
    <property type="entry name" value="CALCIUM-SENSING RECEPTOR-RELATED"/>
    <property type="match status" value="1"/>
</dbReference>
<dbReference type="Pfam" id="PF07562">
    <property type="entry name" value="NCD3G"/>
    <property type="match status" value="1"/>
</dbReference>
<keyword evidence="10" id="KW-0807">Transducer</keyword>
<evidence type="ECO:0000256" key="3">
    <source>
        <dbReference type="ARBA" id="ARBA00022692"/>
    </source>
</evidence>
<feature type="transmembrane region" description="Helical" evidence="11">
    <location>
        <begin position="633"/>
        <end position="656"/>
    </location>
</feature>
<dbReference type="Gene3D" id="2.10.50.30">
    <property type="entry name" value="GPCR, family 3, nine cysteines domain"/>
    <property type="match status" value="1"/>
</dbReference>
<gene>
    <name evidence="13" type="ORF">XELAEV_18004942mg</name>
</gene>
<feature type="transmembrane region" description="Helical" evidence="11">
    <location>
        <begin position="745"/>
        <end position="764"/>
    </location>
</feature>
<dbReference type="Pfam" id="PF00003">
    <property type="entry name" value="7tm_3"/>
    <property type="match status" value="1"/>
</dbReference>
<evidence type="ECO:0000256" key="7">
    <source>
        <dbReference type="ARBA" id="ARBA00023136"/>
    </source>
</evidence>
<dbReference type="InterPro" id="IPR038550">
    <property type="entry name" value="GPCR_3_9-Cys_sf"/>
</dbReference>
<keyword evidence="4" id="KW-0732">Signal</keyword>
<evidence type="ECO:0000256" key="4">
    <source>
        <dbReference type="ARBA" id="ARBA00022729"/>
    </source>
</evidence>
<dbReference type="InterPro" id="IPR000337">
    <property type="entry name" value="GPCR_3"/>
</dbReference>
<dbReference type="Proteomes" id="UP000694892">
    <property type="component" value="Chromosome 1L"/>
</dbReference>
<dbReference type="FunFam" id="2.10.50.30:FF:000003">
    <property type="entry name" value="Vomeronasal 2, receptor 120"/>
    <property type="match status" value="1"/>
</dbReference>
<evidence type="ECO:0000256" key="11">
    <source>
        <dbReference type="SAM" id="Phobius"/>
    </source>
</evidence>
<dbReference type="InterPro" id="IPR017979">
    <property type="entry name" value="GPCR_3_CS"/>
</dbReference>
<dbReference type="OMA" id="SEHRTWW"/>
<organism evidence="13 14">
    <name type="scientific">Xenopus laevis</name>
    <name type="common">African clawed frog</name>
    <dbReference type="NCBI Taxonomy" id="8355"/>
    <lineage>
        <taxon>Eukaryota</taxon>
        <taxon>Metazoa</taxon>
        <taxon>Chordata</taxon>
        <taxon>Craniata</taxon>
        <taxon>Vertebrata</taxon>
        <taxon>Euteleostomi</taxon>
        <taxon>Amphibia</taxon>
        <taxon>Batrachia</taxon>
        <taxon>Anura</taxon>
        <taxon>Pipoidea</taxon>
        <taxon>Pipidae</taxon>
        <taxon>Xenopodinae</taxon>
        <taxon>Xenopus</taxon>
        <taxon>Xenopus</taxon>
    </lineage>
</organism>
<dbReference type="PRINTS" id="PR00248">
    <property type="entry name" value="GPCRMGR"/>
</dbReference>
<evidence type="ECO:0000256" key="8">
    <source>
        <dbReference type="ARBA" id="ARBA00023170"/>
    </source>
</evidence>
<evidence type="ECO:0000256" key="2">
    <source>
        <dbReference type="ARBA" id="ARBA00022475"/>
    </source>
</evidence>
<dbReference type="Pfam" id="PF01094">
    <property type="entry name" value="ANF_receptor"/>
    <property type="match status" value="1"/>
</dbReference>
<evidence type="ECO:0000313" key="14">
    <source>
        <dbReference type="Proteomes" id="UP000694892"/>
    </source>
</evidence>
<dbReference type="InterPro" id="IPR017978">
    <property type="entry name" value="GPCR_3_C"/>
</dbReference>
<feature type="transmembrane region" description="Helical" evidence="11">
    <location>
        <begin position="701"/>
        <end position="725"/>
    </location>
</feature>
<dbReference type="SUPFAM" id="SSF53822">
    <property type="entry name" value="Periplasmic binding protein-like I"/>
    <property type="match status" value="1"/>
</dbReference>
<keyword evidence="6" id="KW-0297">G-protein coupled receptor</keyword>
<keyword evidence="7 11" id="KW-0472">Membrane</keyword>
<evidence type="ECO:0000313" key="13">
    <source>
        <dbReference type="EMBL" id="OCT99151.1"/>
    </source>
</evidence>
<feature type="transmembrane region" description="Helical" evidence="11">
    <location>
        <begin position="668"/>
        <end position="689"/>
    </location>
</feature>